<comment type="similarity">
    <text evidence="2">Belongs to the sideroflexin family.</text>
</comment>
<evidence type="ECO:0000313" key="13">
    <source>
        <dbReference type="EMBL" id="KAG9335638.1"/>
    </source>
</evidence>
<dbReference type="GO" id="GO:0140300">
    <property type="term" value="P:serine import into mitochondrion"/>
    <property type="evidence" value="ECO:0007669"/>
    <property type="project" value="TreeGrafter"/>
</dbReference>
<dbReference type="PANTHER" id="PTHR11153:SF20">
    <property type="entry name" value="SIDEROFLEXIN-3"/>
    <property type="match status" value="1"/>
</dbReference>
<comment type="catalytic activity">
    <reaction evidence="9">
        <text>L-serine(in) = L-serine(out)</text>
        <dbReference type="Rhea" id="RHEA:35031"/>
        <dbReference type="ChEBI" id="CHEBI:33384"/>
    </reaction>
</comment>
<evidence type="ECO:0000256" key="6">
    <source>
        <dbReference type="ARBA" id="ARBA00022989"/>
    </source>
</evidence>
<evidence type="ECO:0000256" key="10">
    <source>
        <dbReference type="ARBA" id="ARBA00040465"/>
    </source>
</evidence>
<comment type="function">
    <text evidence="11">Mitochondrial serine transporter that mediates transport of serine into mitochondria, an important step of the one-carbon metabolism pathway. Mitochondrial serine is converted to glycine and formate, which then exits to the cytosol where it is used to generate the charged folates that serve as one-carbon donors.</text>
</comment>
<dbReference type="Proteomes" id="UP000824540">
    <property type="component" value="Unassembled WGS sequence"/>
</dbReference>
<evidence type="ECO:0000313" key="14">
    <source>
        <dbReference type="Proteomes" id="UP000824540"/>
    </source>
</evidence>
<keyword evidence="3" id="KW-0813">Transport</keyword>
<dbReference type="GO" id="GO:0015075">
    <property type="term" value="F:monoatomic ion transmembrane transporter activity"/>
    <property type="evidence" value="ECO:0007669"/>
    <property type="project" value="InterPro"/>
</dbReference>
<evidence type="ECO:0000256" key="1">
    <source>
        <dbReference type="ARBA" id="ARBA00004225"/>
    </source>
</evidence>
<organism evidence="13 14">
    <name type="scientific">Albula glossodonta</name>
    <name type="common">roundjaw bonefish</name>
    <dbReference type="NCBI Taxonomy" id="121402"/>
    <lineage>
        <taxon>Eukaryota</taxon>
        <taxon>Metazoa</taxon>
        <taxon>Chordata</taxon>
        <taxon>Craniata</taxon>
        <taxon>Vertebrata</taxon>
        <taxon>Euteleostomi</taxon>
        <taxon>Actinopterygii</taxon>
        <taxon>Neopterygii</taxon>
        <taxon>Teleostei</taxon>
        <taxon>Albuliformes</taxon>
        <taxon>Albulidae</taxon>
        <taxon>Albula</taxon>
    </lineage>
</organism>
<evidence type="ECO:0000256" key="4">
    <source>
        <dbReference type="ARBA" id="ARBA00022692"/>
    </source>
</evidence>
<keyword evidence="6 12" id="KW-1133">Transmembrane helix</keyword>
<reference evidence="13" key="1">
    <citation type="thesis" date="2021" institute="BYU ScholarsArchive" country="Provo, UT, USA">
        <title>Applications of and Algorithms for Genome Assembly and Genomic Analyses with an Emphasis on Marine Teleosts.</title>
        <authorList>
            <person name="Pickett B.D."/>
        </authorList>
    </citation>
    <scope>NUCLEOTIDE SEQUENCE</scope>
    <source>
        <strain evidence="13">HI-2016</strain>
    </source>
</reference>
<comment type="subcellular location">
    <subcellularLocation>
        <location evidence="1">Mitochondrion membrane</location>
        <topology evidence="1">Multi-pass membrane protein</topology>
    </subcellularLocation>
</comment>
<dbReference type="EMBL" id="JAFBMS010000114">
    <property type="protein sequence ID" value="KAG9335638.1"/>
    <property type="molecule type" value="Genomic_DNA"/>
</dbReference>
<evidence type="ECO:0000256" key="3">
    <source>
        <dbReference type="ARBA" id="ARBA00022448"/>
    </source>
</evidence>
<dbReference type="AlphaFoldDB" id="A0A8T2ND02"/>
<evidence type="ECO:0000256" key="7">
    <source>
        <dbReference type="ARBA" id="ARBA00023128"/>
    </source>
</evidence>
<evidence type="ECO:0000256" key="9">
    <source>
        <dbReference type="ARBA" id="ARBA00036416"/>
    </source>
</evidence>
<name>A0A8T2ND02_9TELE</name>
<gene>
    <name evidence="13" type="ORF">JZ751_004403</name>
</gene>
<dbReference type="GO" id="GO:0005743">
    <property type="term" value="C:mitochondrial inner membrane"/>
    <property type="evidence" value="ECO:0007669"/>
    <property type="project" value="TreeGrafter"/>
</dbReference>
<evidence type="ECO:0000256" key="11">
    <source>
        <dbReference type="ARBA" id="ARBA00045398"/>
    </source>
</evidence>
<feature type="transmembrane region" description="Helical" evidence="12">
    <location>
        <begin position="237"/>
        <end position="257"/>
    </location>
</feature>
<keyword evidence="4 12" id="KW-0812">Transmembrane</keyword>
<protein>
    <recommendedName>
        <fullName evidence="10">Sideroflexin-3</fullName>
    </recommendedName>
</protein>
<accession>A0A8T2ND02</accession>
<evidence type="ECO:0000256" key="5">
    <source>
        <dbReference type="ARBA" id="ARBA00022970"/>
    </source>
</evidence>
<keyword evidence="14" id="KW-1185">Reference proteome</keyword>
<keyword evidence="7" id="KW-0496">Mitochondrion</keyword>
<evidence type="ECO:0000256" key="12">
    <source>
        <dbReference type="SAM" id="Phobius"/>
    </source>
</evidence>
<sequence length="292" mass="32458">MAGELPLNINIKEPRWDQGTFMGRAQHFFMVTDPRNVLLSGEVLEDARVTVENYRLGVVKKGLTEDQLWRAKYIYDSAFHPDTGEKMLLIGRMSAQVPMNMTITGCMLTFYRTTPAVVFWQWVNQSFNAIVNYTNRSGDAPITVNQLGAAYVSATTGAVVTALGLKSLTKHLPAIIGRFVPFAAVAAANCINIPFMRQSYPSRHHEHPGKEGFYEGEFKIVSTFFTPARFPVLNAPVQVGLVGLCLVFATPLCCALFPQKSSMKVSSLEPELQEEIRKSSPHTTTVYFNKGL</sequence>
<dbReference type="OrthoDB" id="6608471at2759"/>
<evidence type="ECO:0000256" key="8">
    <source>
        <dbReference type="ARBA" id="ARBA00023136"/>
    </source>
</evidence>
<dbReference type="Pfam" id="PF03820">
    <property type="entry name" value="SFXNs"/>
    <property type="match status" value="2"/>
</dbReference>
<dbReference type="InterPro" id="IPR004686">
    <property type="entry name" value="Mtc"/>
</dbReference>
<keyword evidence="5" id="KW-0029">Amino-acid transport</keyword>
<comment type="caution">
    <text evidence="13">The sequence shown here is derived from an EMBL/GenBank/DDBJ whole genome shotgun (WGS) entry which is preliminary data.</text>
</comment>
<keyword evidence="8 12" id="KW-0472">Membrane</keyword>
<proteinExistence type="inferred from homology"/>
<dbReference type="PANTHER" id="PTHR11153">
    <property type="entry name" value="SIDEROFLEXIN"/>
    <property type="match status" value="1"/>
</dbReference>
<evidence type="ECO:0000256" key="2">
    <source>
        <dbReference type="ARBA" id="ARBA00005974"/>
    </source>
</evidence>